<dbReference type="InterPro" id="IPR006061">
    <property type="entry name" value="SBP_1_CS"/>
</dbReference>
<dbReference type="PROSITE" id="PS01037">
    <property type="entry name" value="SBP_BACTERIAL_1"/>
    <property type="match status" value="1"/>
</dbReference>
<dbReference type="InterPro" id="IPR005967">
    <property type="entry name" value="ThiB"/>
</dbReference>
<keyword evidence="4" id="KW-0813">Transport</keyword>
<organism evidence="8 9">
    <name type="scientific">Haemophilus sputorum</name>
    <dbReference type="NCBI Taxonomy" id="1078480"/>
    <lineage>
        <taxon>Bacteria</taxon>
        <taxon>Pseudomonadati</taxon>
        <taxon>Pseudomonadota</taxon>
        <taxon>Gammaproteobacteria</taxon>
        <taxon>Pasteurellales</taxon>
        <taxon>Pasteurellaceae</taxon>
        <taxon>Haemophilus</taxon>
    </lineage>
</organism>
<dbReference type="Gene3D" id="3.40.190.10">
    <property type="entry name" value="Periplasmic binding protein-like II"/>
    <property type="match status" value="2"/>
</dbReference>
<dbReference type="AlphaFoldDB" id="A0A369YL32"/>
<reference evidence="8 9" key="1">
    <citation type="submission" date="2018-05" db="EMBL/GenBank/DDBJ databases">
        <title>Draft Genome Sequences for a Diverse set of 7 Haemophilus Species.</title>
        <authorList>
            <person name="Nichols M."/>
            <person name="Topaz N."/>
            <person name="Wang X."/>
            <person name="Wang X."/>
            <person name="Boxrud D."/>
        </authorList>
    </citation>
    <scope>NUCLEOTIDE SEQUENCE [LARGE SCALE GENOMIC DNA]</scope>
    <source>
        <strain evidence="8 9">C2002001239</strain>
    </source>
</reference>
<evidence type="ECO:0000256" key="5">
    <source>
        <dbReference type="ARBA" id="ARBA00022729"/>
    </source>
</evidence>
<evidence type="ECO:0000256" key="2">
    <source>
        <dbReference type="ARBA" id="ARBA00008520"/>
    </source>
</evidence>
<evidence type="ECO:0000313" key="8">
    <source>
        <dbReference type="EMBL" id="RDE73940.1"/>
    </source>
</evidence>
<comment type="similarity">
    <text evidence="2">Belongs to the bacterial solute-binding protein 1 family.</text>
</comment>
<dbReference type="GO" id="GO:0030976">
    <property type="term" value="F:thiamine pyrophosphate binding"/>
    <property type="evidence" value="ECO:0007669"/>
    <property type="project" value="TreeGrafter"/>
</dbReference>
<keyword evidence="5 7" id="KW-0732">Signal</keyword>
<evidence type="ECO:0000313" key="9">
    <source>
        <dbReference type="Proteomes" id="UP000253872"/>
    </source>
</evidence>
<dbReference type="GO" id="GO:0055085">
    <property type="term" value="P:transmembrane transport"/>
    <property type="evidence" value="ECO:0007669"/>
    <property type="project" value="InterPro"/>
</dbReference>
<dbReference type="InterPro" id="IPR006059">
    <property type="entry name" value="SBP"/>
</dbReference>
<proteinExistence type="inferred from homology"/>
<dbReference type="GO" id="GO:0030288">
    <property type="term" value="C:outer membrane-bounded periplasmic space"/>
    <property type="evidence" value="ECO:0007669"/>
    <property type="project" value="InterPro"/>
</dbReference>
<feature type="chain" id="PRO_5016605737" description="Thiamine-binding periplasmic protein" evidence="7">
    <location>
        <begin position="21"/>
        <end position="333"/>
    </location>
</feature>
<dbReference type="Pfam" id="PF01547">
    <property type="entry name" value="SBP_bac_1"/>
    <property type="match status" value="1"/>
</dbReference>
<name>A0A369YL32_9PAST</name>
<dbReference type="InterPro" id="IPR005948">
    <property type="entry name" value="ThiB-like"/>
</dbReference>
<accession>A0A369YL32</accession>
<comment type="caution">
    <text evidence="8">The sequence shown here is derived from an EMBL/GenBank/DDBJ whole genome shotgun (WGS) entry which is preliminary data.</text>
</comment>
<dbReference type="SUPFAM" id="SSF53850">
    <property type="entry name" value="Periplasmic binding protein-like II"/>
    <property type="match status" value="1"/>
</dbReference>
<protein>
    <recommendedName>
        <fullName evidence="3">Thiamine-binding periplasmic protein</fullName>
    </recommendedName>
</protein>
<dbReference type="RefSeq" id="WP_111401760.1">
    <property type="nucleotide sequence ID" value="NZ_QEPN01000001.1"/>
</dbReference>
<dbReference type="NCBIfam" id="TIGR01276">
    <property type="entry name" value="thiB"/>
    <property type="match status" value="1"/>
</dbReference>
<dbReference type="STRING" id="1035839.GCA_000238795_00761"/>
<evidence type="ECO:0000256" key="3">
    <source>
        <dbReference type="ARBA" id="ARBA00019815"/>
    </source>
</evidence>
<feature type="signal peptide" evidence="7">
    <location>
        <begin position="1"/>
        <end position="20"/>
    </location>
</feature>
<sequence length="333" mass="37574">MNQLTKLSLSAVFLSTSALAQQPTLNVYTYSSFASEYGPAKQLEANFEKTCQCDLRFLPFDDGITMFNRVRLEGKKTKADVVLGIDSFLKDEAEKAGLFTAHELSLDSIAIPTENWKSEVFYPFDYGEYAFIYNKEKLKNPPTSMKALIERDDLRVIYQDPRTSTVGRGLLMWVNALYGEQGEQAVAERWAALSKHTVTVGKGWSETYGAYLKGEADLALSYTTSPLYHQWYENDDKNVAAIFDDGHLVQVEYGAIMQSSKQKALAQKFLQFLTTPESQKIIAKANIMHPVIAEEVDPLLSAQPKTKTLTNFAMPSSEQVRQWLNIWQKAITQ</sequence>
<comment type="subcellular location">
    <subcellularLocation>
        <location evidence="1">Periplasm</location>
    </subcellularLocation>
</comment>
<dbReference type="EMBL" id="QEPN01000001">
    <property type="protein sequence ID" value="RDE73940.1"/>
    <property type="molecule type" value="Genomic_DNA"/>
</dbReference>
<gene>
    <name evidence="8" type="primary">thiB</name>
    <name evidence="8" type="ORF">DPV93_01935</name>
</gene>
<evidence type="ECO:0000256" key="7">
    <source>
        <dbReference type="SAM" id="SignalP"/>
    </source>
</evidence>
<dbReference type="PANTHER" id="PTHR30006">
    <property type="entry name" value="THIAMINE-BINDING PERIPLASMIC PROTEIN-RELATED"/>
    <property type="match status" value="1"/>
</dbReference>
<dbReference type="GO" id="GO:0015888">
    <property type="term" value="P:thiamine transport"/>
    <property type="evidence" value="ECO:0007669"/>
    <property type="project" value="InterPro"/>
</dbReference>
<evidence type="ECO:0000256" key="1">
    <source>
        <dbReference type="ARBA" id="ARBA00004418"/>
    </source>
</evidence>
<keyword evidence="6" id="KW-0574">Periplasm</keyword>
<dbReference type="Proteomes" id="UP000253872">
    <property type="component" value="Unassembled WGS sequence"/>
</dbReference>
<evidence type="ECO:0000256" key="6">
    <source>
        <dbReference type="ARBA" id="ARBA00022764"/>
    </source>
</evidence>
<dbReference type="NCBIfam" id="TIGR01254">
    <property type="entry name" value="sfuA"/>
    <property type="match status" value="1"/>
</dbReference>
<evidence type="ECO:0000256" key="4">
    <source>
        <dbReference type="ARBA" id="ARBA00022448"/>
    </source>
</evidence>
<dbReference type="PANTHER" id="PTHR30006:SF3">
    <property type="entry name" value="THIAMINE-BINDING PERIPLASMIC PROTEIN"/>
    <property type="match status" value="1"/>
</dbReference>
<dbReference type="GO" id="GO:0030975">
    <property type="term" value="F:thiamine binding"/>
    <property type="evidence" value="ECO:0007669"/>
    <property type="project" value="InterPro"/>
</dbReference>